<name>A0ABD0R8A6_CIRMR</name>
<keyword evidence="2" id="KW-1185">Reference proteome</keyword>
<dbReference type="Proteomes" id="UP001529510">
    <property type="component" value="Unassembled WGS sequence"/>
</dbReference>
<evidence type="ECO:0000313" key="1">
    <source>
        <dbReference type="EMBL" id="KAL0194717.1"/>
    </source>
</evidence>
<proteinExistence type="predicted"/>
<sequence>MCNHSFRNKGYESNRYITSSDVMGFLWKTPQPEPRYAIEVQMLTGKHVSANEAQYITFPTPYKPYNGPIMGAR</sequence>
<comment type="caution">
    <text evidence="1">The sequence shown here is derived from an EMBL/GenBank/DDBJ whole genome shotgun (WGS) entry which is preliminary data.</text>
</comment>
<accession>A0ABD0R8A6</accession>
<reference evidence="1 2" key="1">
    <citation type="submission" date="2024-05" db="EMBL/GenBank/DDBJ databases">
        <title>Genome sequencing and assembly of Indian major carp, Cirrhinus mrigala (Hamilton, 1822).</title>
        <authorList>
            <person name="Mohindra V."/>
            <person name="Chowdhury L.M."/>
            <person name="Lal K."/>
            <person name="Jena J.K."/>
        </authorList>
    </citation>
    <scope>NUCLEOTIDE SEQUENCE [LARGE SCALE GENOMIC DNA]</scope>
    <source>
        <strain evidence="1">CM1030</strain>
        <tissue evidence="1">Blood</tissue>
    </source>
</reference>
<organism evidence="1 2">
    <name type="scientific">Cirrhinus mrigala</name>
    <name type="common">Mrigala</name>
    <dbReference type="NCBI Taxonomy" id="683832"/>
    <lineage>
        <taxon>Eukaryota</taxon>
        <taxon>Metazoa</taxon>
        <taxon>Chordata</taxon>
        <taxon>Craniata</taxon>
        <taxon>Vertebrata</taxon>
        <taxon>Euteleostomi</taxon>
        <taxon>Actinopterygii</taxon>
        <taxon>Neopterygii</taxon>
        <taxon>Teleostei</taxon>
        <taxon>Ostariophysi</taxon>
        <taxon>Cypriniformes</taxon>
        <taxon>Cyprinidae</taxon>
        <taxon>Labeoninae</taxon>
        <taxon>Labeonini</taxon>
        <taxon>Cirrhinus</taxon>
    </lineage>
</organism>
<evidence type="ECO:0000313" key="2">
    <source>
        <dbReference type="Proteomes" id="UP001529510"/>
    </source>
</evidence>
<feature type="non-terminal residue" evidence="1">
    <location>
        <position position="73"/>
    </location>
</feature>
<gene>
    <name evidence="1" type="ORF">M9458_008289</name>
</gene>
<protein>
    <submittedName>
        <fullName evidence="1">Uncharacterized protein</fullName>
    </submittedName>
</protein>
<dbReference type="EMBL" id="JAMKFB020000004">
    <property type="protein sequence ID" value="KAL0194717.1"/>
    <property type="molecule type" value="Genomic_DNA"/>
</dbReference>
<dbReference type="AlphaFoldDB" id="A0ABD0R8A6"/>